<keyword evidence="2" id="KW-0274">FAD</keyword>
<keyword evidence="1" id="KW-0285">Flavoprotein</keyword>
<name>A0ABP0ASJ6_9PEZI</name>
<dbReference type="PANTHER" id="PTHR46972:SF1">
    <property type="entry name" value="FAD DEPENDENT OXIDOREDUCTASE DOMAIN-CONTAINING PROTEIN"/>
    <property type="match status" value="1"/>
</dbReference>
<dbReference type="Pfam" id="PF01494">
    <property type="entry name" value="FAD_binding_3"/>
    <property type="match status" value="1"/>
</dbReference>
<protein>
    <recommendedName>
        <fullName evidence="5">FAD-binding domain-containing protein</fullName>
    </recommendedName>
</protein>
<reference evidence="6 7" key="1">
    <citation type="submission" date="2024-01" db="EMBL/GenBank/DDBJ databases">
        <authorList>
            <person name="Allen C."/>
            <person name="Tagirdzhanova G."/>
        </authorList>
    </citation>
    <scope>NUCLEOTIDE SEQUENCE [LARGE SCALE GENOMIC DNA]</scope>
</reference>
<evidence type="ECO:0000313" key="7">
    <source>
        <dbReference type="Proteomes" id="UP001642405"/>
    </source>
</evidence>
<comment type="caution">
    <text evidence="6">The sequence shown here is derived from an EMBL/GenBank/DDBJ whole genome shotgun (WGS) entry which is preliminary data.</text>
</comment>
<keyword evidence="7" id="KW-1185">Reference proteome</keyword>
<evidence type="ECO:0000256" key="2">
    <source>
        <dbReference type="ARBA" id="ARBA00022827"/>
    </source>
</evidence>
<dbReference type="Proteomes" id="UP001642405">
    <property type="component" value="Unassembled WGS sequence"/>
</dbReference>
<dbReference type="InterPro" id="IPR036188">
    <property type="entry name" value="FAD/NAD-bd_sf"/>
</dbReference>
<organism evidence="6 7">
    <name type="scientific">Sporothrix curviconia</name>
    <dbReference type="NCBI Taxonomy" id="1260050"/>
    <lineage>
        <taxon>Eukaryota</taxon>
        <taxon>Fungi</taxon>
        <taxon>Dikarya</taxon>
        <taxon>Ascomycota</taxon>
        <taxon>Pezizomycotina</taxon>
        <taxon>Sordariomycetes</taxon>
        <taxon>Sordariomycetidae</taxon>
        <taxon>Ophiostomatales</taxon>
        <taxon>Ophiostomataceae</taxon>
        <taxon>Sporothrix</taxon>
    </lineage>
</organism>
<dbReference type="EMBL" id="CAWUHB010000003">
    <property type="protein sequence ID" value="CAK7210247.1"/>
    <property type="molecule type" value="Genomic_DNA"/>
</dbReference>
<evidence type="ECO:0000256" key="3">
    <source>
        <dbReference type="ARBA" id="ARBA00023002"/>
    </source>
</evidence>
<feature type="domain" description="FAD-binding" evidence="5">
    <location>
        <begin position="5"/>
        <end position="185"/>
    </location>
</feature>
<sequence length="435" mass="46476">MSPRIAIVGGGPAGLTLGVLLHKQNIPFTIFERRSQPTAAEIARPSGMLDLHEGSGLDAIAACGLTDEFLPLAGECSQQFWIANRDGDVLAAANGQGKRPEISRNNLGALLRGHVPAESIRWGHRLASASRGDGGIVLDFGHTRATFDLVVGADGAWSKVRSSALLLPDTKPRFTGMHCITLTVTHLTTRFPHLAAMVGSGSFLALGRRHAVISQRGPLDSARLYLWLTVADEHFATTAGLAGKPAAAAKDVLLQRDDLLQTFGPRVQDLVRTACDHDVATDRDDGLLDVRAFYTLPHGCMWPSQTGVTLMGDAAHLMLPNGEGVNQAMLDALHLSRAIGKAYATMVAATATEGAAASEARTQAGTQVFLEVLDLETYEKEMTARAVEEGEETDERIGRMFGSDDAAYEFTAVMNAMKSKAMAKGQEAQPEEKPQ</sequence>
<keyword evidence="4" id="KW-0503">Monooxygenase</keyword>
<dbReference type="PANTHER" id="PTHR46972">
    <property type="entry name" value="MONOOXYGENASE ASQM-RELATED"/>
    <property type="match status" value="1"/>
</dbReference>
<proteinExistence type="predicted"/>
<dbReference type="InterPro" id="IPR002938">
    <property type="entry name" value="FAD-bd"/>
</dbReference>
<evidence type="ECO:0000259" key="5">
    <source>
        <dbReference type="Pfam" id="PF01494"/>
    </source>
</evidence>
<keyword evidence="3" id="KW-0560">Oxidoreductase</keyword>
<gene>
    <name evidence="6" type="ORF">SCUCBS95973_000714</name>
</gene>
<dbReference type="PRINTS" id="PR00420">
    <property type="entry name" value="RNGMNOXGNASE"/>
</dbReference>
<accession>A0ABP0ASJ6</accession>
<evidence type="ECO:0000256" key="4">
    <source>
        <dbReference type="ARBA" id="ARBA00023033"/>
    </source>
</evidence>
<evidence type="ECO:0000313" key="6">
    <source>
        <dbReference type="EMBL" id="CAK7210247.1"/>
    </source>
</evidence>
<dbReference type="Gene3D" id="3.50.50.60">
    <property type="entry name" value="FAD/NAD(P)-binding domain"/>
    <property type="match status" value="1"/>
</dbReference>
<dbReference type="SUPFAM" id="SSF51905">
    <property type="entry name" value="FAD/NAD(P)-binding domain"/>
    <property type="match status" value="1"/>
</dbReference>
<evidence type="ECO:0000256" key="1">
    <source>
        <dbReference type="ARBA" id="ARBA00022630"/>
    </source>
</evidence>